<feature type="domain" description="Putative restriction endonuclease" evidence="1">
    <location>
        <begin position="17"/>
        <end position="164"/>
    </location>
</feature>
<dbReference type="SUPFAM" id="SSF52980">
    <property type="entry name" value="Restriction endonuclease-like"/>
    <property type="match status" value="1"/>
</dbReference>
<dbReference type="RefSeq" id="WP_137977666.1">
    <property type="nucleotide sequence ID" value="NZ_BAAASO010000068.1"/>
</dbReference>
<dbReference type="InterPro" id="IPR012296">
    <property type="entry name" value="Nuclease_put_TT1808"/>
</dbReference>
<dbReference type="PANTHER" id="PTHR35400">
    <property type="entry name" value="SLR1083 PROTEIN"/>
    <property type="match status" value="1"/>
</dbReference>
<accession>A0A4D4L4W4</accession>
<dbReference type="InterPro" id="IPR011335">
    <property type="entry name" value="Restrct_endonuc-II-like"/>
</dbReference>
<proteinExistence type="predicted"/>
<protein>
    <recommendedName>
        <fullName evidence="1">Putative restriction endonuclease domain-containing protein</fullName>
    </recommendedName>
</protein>
<dbReference type="PANTHER" id="PTHR35400:SF3">
    <property type="entry name" value="SLL1072 PROTEIN"/>
    <property type="match status" value="1"/>
</dbReference>
<dbReference type="Gene3D" id="3.90.1570.10">
    <property type="entry name" value="tt1808, chain A"/>
    <property type="match status" value="1"/>
</dbReference>
<dbReference type="AlphaFoldDB" id="A0A4D4L4W4"/>
<dbReference type="OrthoDB" id="9799703at2"/>
<comment type="caution">
    <text evidence="2">The sequence shown here is derived from an EMBL/GenBank/DDBJ whole genome shotgun (WGS) entry which is preliminary data.</text>
</comment>
<dbReference type="Proteomes" id="UP000301309">
    <property type="component" value="Unassembled WGS sequence"/>
</dbReference>
<sequence>MTIMEDRAVELHEQIRLPRSMRLRLTRNGLTLVPITQAHPTTQRRILNQIEERLPGWTPVGEFGVLPPREGYSPEPDASAVPTDKHLPDASKFPEDLLRFVVEVVSPESEERGYSTKSDHYALRGIEAYLVVNVLTGRWTLLTRPQDGTYRHTVTGDFGEKIEIPVDDQTLVLDSSEFVRVVRA</sequence>
<keyword evidence="3" id="KW-1185">Reference proteome</keyword>
<gene>
    <name evidence="2" type="ORF">SVIO_037020</name>
</gene>
<reference evidence="2 3" key="1">
    <citation type="journal article" date="2020" name="Int. J. Syst. Evol. Microbiol.">
        <title>Reclassification of Streptomyces castelarensis and Streptomyces sporoclivatus as later heterotypic synonyms of Streptomyces antimycoticus.</title>
        <authorList>
            <person name="Komaki H."/>
            <person name="Tamura T."/>
        </authorList>
    </citation>
    <scope>NUCLEOTIDE SEQUENCE [LARGE SCALE GENOMIC DNA]</scope>
    <source>
        <strain evidence="2 3">NBRC 13459</strain>
    </source>
</reference>
<dbReference type="Pfam" id="PF05685">
    <property type="entry name" value="Uma2"/>
    <property type="match status" value="1"/>
</dbReference>
<dbReference type="CDD" id="cd06260">
    <property type="entry name" value="DUF820-like"/>
    <property type="match status" value="1"/>
</dbReference>
<organism evidence="2 3">
    <name type="scientific">Streptomyces violaceusniger</name>
    <dbReference type="NCBI Taxonomy" id="68280"/>
    <lineage>
        <taxon>Bacteria</taxon>
        <taxon>Bacillati</taxon>
        <taxon>Actinomycetota</taxon>
        <taxon>Actinomycetes</taxon>
        <taxon>Kitasatosporales</taxon>
        <taxon>Streptomycetaceae</taxon>
        <taxon>Streptomyces</taxon>
        <taxon>Streptomyces violaceusniger group</taxon>
    </lineage>
</organism>
<evidence type="ECO:0000259" key="1">
    <source>
        <dbReference type="Pfam" id="PF05685"/>
    </source>
</evidence>
<name>A0A4D4L4W4_STRVO</name>
<evidence type="ECO:0000313" key="3">
    <source>
        <dbReference type="Proteomes" id="UP000301309"/>
    </source>
</evidence>
<evidence type="ECO:0000313" key="2">
    <source>
        <dbReference type="EMBL" id="GDY53079.1"/>
    </source>
</evidence>
<dbReference type="InterPro" id="IPR008538">
    <property type="entry name" value="Uma2"/>
</dbReference>
<dbReference type="EMBL" id="BJHW01000001">
    <property type="protein sequence ID" value="GDY53079.1"/>
    <property type="molecule type" value="Genomic_DNA"/>
</dbReference>